<keyword evidence="3 6" id="KW-0812">Transmembrane</keyword>
<feature type="transmembrane region" description="Helical" evidence="6">
    <location>
        <begin position="379"/>
        <end position="411"/>
    </location>
</feature>
<dbReference type="Pfam" id="PF03600">
    <property type="entry name" value="CitMHS"/>
    <property type="match status" value="1"/>
</dbReference>
<feature type="transmembrane region" description="Helical" evidence="6">
    <location>
        <begin position="309"/>
        <end position="327"/>
    </location>
</feature>
<feature type="transmembrane region" description="Helical" evidence="6">
    <location>
        <begin position="285"/>
        <end position="303"/>
    </location>
</feature>
<dbReference type="AlphaFoldDB" id="A0A2A2FDH8"/>
<keyword evidence="5 6" id="KW-0472">Membrane</keyword>
<feature type="transmembrane region" description="Helical" evidence="6">
    <location>
        <begin position="130"/>
        <end position="154"/>
    </location>
</feature>
<feature type="transmembrane region" description="Helical" evidence="6">
    <location>
        <begin position="339"/>
        <end position="359"/>
    </location>
</feature>
<comment type="caution">
    <text evidence="8">The sequence shown here is derived from an EMBL/GenBank/DDBJ whole genome shotgun (WGS) entry which is preliminary data.</text>
</comment>
<evidence type="ECO:0000256" key="5">
    <source>
        <dbReference type="ARBA" id="ARBA00023136"/>
    </source>
</evidence>
<evidence type="ECO:0000259" key="7">
    <source>
        <dbReference type="Pfam" id="PF03600"/>
    </source>
</evidence>
<feature type="transmembrane region" description="Helical" evidence="6">
    <location>
        <begin position="53"/>
        <end position="76"/>
    </location>
</feature>
<accession>A0A2A2FDH8</accession>
<dbReference type="GO" id="GO:0022857">
    <property type="term" value="F:transmembrane transporter activity"/>
    <property type="evidence" value="ECO:0007669"/>
    <property type="project" value="TreeGrafter"/>
</dbReference>
<name>A0A2A2FDH8_9EURY</name>
<organism evidence="8 9">
    <name type="scientific">Halorubrum salipaludis</name>
    <dbReference type="NCBI Taxonomy" id="2032630"/>
    <lineage>
        <taxon>Archaea</taxon>
        <taxon>Methanobacteriati</taxon>
        <taxon>Methanobacteriota</taxon>
        <taxon>Stenosarchaea group</taxon>
        <taxon>Halobacteria</taxon>
        <taxon>Halobacteriales</taxon>
        <taxon>Haloferacaceae</taxon>
        <taxon>Halorubrum</taxon>
    </lineage>
</organism>
<evidence type="ECO:0000313" key="9">
    <source>
        <dbReference type="Proteomes" id="UP000218083"/>
    </source>
</evidence>
<dbReference type="RefSeq" id="WP_095637629.1">
    <property type="nucleotide sequence ID" value="NZ_NSKC01000008.1"/>
</dbReference>
<dbReference type="EMBL" id="NSKC01000008">
    <property type="protein sequence ID" value="PAU83018.1"/>
    <property type="molecule type" value="Genomic_DNA"/>
</dbReference>
<dbReference type="GO" id="GO:0005886">
    <property type="term" value="C:plasma membrane"/>
    <property type="evidence" value="ECO:0007669"/>
    <property type="project" value="TreeGrafter"/>
</dbReference>
<feature type="transmembrane region" description="Helical" evidence="6">
    <location>
        <begin position="459"/>
        <end position="482"/>
    </location>
</feature>
<dbReference type="PANTHER" id="PTHR10283">
    <property type="entry name" value="SOLUTE CARRIER FAMILY 13 MEMBER"/>
    <property type="match status" value="1"/>
</dbReference>
<evidence type="ECO:0000256" key="3">
    <source>
        <dbReference type="ARBA" id="ARBA00022692"/>
    </source>
</evidence>
<evidence type="ECO:0000256" key="6">
    <source>
        <dbReference type="SAM" id="Phobius"/>
    </source>
</evidence>
<dbReference type="Proteomes" id="UP000218083">
    <property type="component" value="Unassembled WGS sequence"/>
</dbReference>
<keyword evidence="2" id="KW-0813">Transport</keyword>
<dbReference type="OrthoDB" id="222194at2157"/>
<protein>
    <submittedName>
        <fullName evidence="8">Sodium:sulfate symporter</fullName>
    </submittedName>
</protein>
<feature type="transmembrane region" description="Helical" evidence="6">
    <location>
        <begin position="220"/>
        <end position="241"/>
    </location>
</feature>
<gene>
    <name evidence="8" type="ORF">CK500_12910</name>
</gene>
<evidence type="ECO:0000313" key="8">
    <source>
        <dbReference type="EMBL" id="PAU83018.1"/>
    </source>
</evidence>
<evidence type="ECO:0000256" key="4">
    <source>
        <dbReference type="ARBA" id="ARBA00022989"/>
    </source>
</evidence>
<evidence type="ECO:0000256" key="2">
    <source>
        <dbReference type="ARBA" id="ARBA00022448"/>
    </source>
</evidence>
<feature type="domain" description="Citrate transporter-like" evidence="7">
    <location>
        <begin position="45"/>
        <end position="428"/>
    </location>
</feature>
<keyword evidence="4 6" id="KW-1133">Transmembrane helix</keyword>
<dbReference type="PANTHER" id="PTHR10283:SF125">
    <property type="entry name" value="MG(2+)_CITRATE COMPLEX SECONDARY TRANSPORTER"/>
    <property type="match status" value="1"/>
</dbReference>
<reference evidence="8 9" key="1">
    <citation type="submission" date="2017-08" db="EMBL/GenBank/DDBJ databases">
        <title>The strain WRN001 was isolated from Binhai saline alkaline soil, Tianjin, China.</title>
        <authorList>
            <person name="Liu D."/>
            <person name="Zhang G."/>
        </authorList>
    </citation>
    <scope>NUCLEOTIDE SEQUENCE [LARGE SCALE GENOMIC DNA]</scope>
    <source>
        <strain evidence="8 9">WN019</strain>
    </source>
</reference>
<keyword evidence="9" id="KW-1185">Reference proteome</keyword>
<evidence type="ECO:0000256" key="1">
    <source>
        <dbReference type="ARBA" id="ARBA00004141"/>
    </source>
</evidence>
<feature type="transmembrane region" description="Helical" evidence="6">
    <location>
        <begin position="83"/>
        <end position="101"/>
    </location>
</feature>
<proteinExistence type="predicted"/>
<comment type="subcellular location">
    <subcellularLocation>
        <location evidence="1">Membrane</location>
        <topology evidence="1">Multi-pass membrane protein</topology>
    </subcellularLocation>
</comment>
<sequence>MARTVVSAAKAPRVAFPLALLAGVATVASIGGDGGAIAGIAAGSIVLWVLTPVAPAYTGILAIGAIAAALSPAAALTGFRSSATWLIGFGLLMGIATRRSGLADAAGRVLTRRALPSDGSVDARVVYRRFLVALSLAAHALALLIPSSLVRVLLLAPILSEIGERFDSRQARVGVYLGPLFATFYGSSGVLTADLPNIIISGLGESVAGHPIAWTEWLVHMYPVMGLTRVVVVVAVVYAMFRPPAGSAVDRSLDDGSAEGVAGDATGEAGIGPAASDAPTGRSPARMLAFLSVGVAVWLTDFLHGLDPVVGAIAVVALAFAPGVGVARFEEVGEELDVSILFFVAAVLAIGDGLAATGLSERAATTLLGTVPADAPLVVALALVFATTVLLAFAMEGLAVASVLTPVVITYAESAGLPLTPVLMIEALGLSNYFFPYQSAVLIAILAEGDVETSELIRTTAACTLATIAVLLPIHLGWMAALY</sequence>
<dbReference type="InterPro" id="IPR004680">
    <property type="entry name" value="Cit_transptr-like_dom"/>
</dbReference>